<gene>
    <name evidence="1" type="ORF">M5K25_026857</name>
</gene>
<name>A0ABD0TYA8_DENTH</name>
<sequence length="163" mass="17946">MASAKQLVLDLCDPELWESALLDLSKLIGSSVVGVWSLAENGKRAGGISNVESDGSLRPGALAWVRGEEEGLESYLALILSTKPEARSRRALHMREWASDVAPFADCGTVAEYRDFCRILRDGASTCSELVDGGWKLQGLVVKSRRYRHNKRGKEDVELLWIG</sequence>
<evidence type="ECO:0000313" key="2">
    <source>
        <dbReference type="Proteomes" id="UP001552299"/>
    </source>
</evidence>
<reference evidence="1 2" key="1">
    <citation type="journal article" date="2024" name="Plant Biotechnol. J.">
        <title>Dendrobium thyrsiflorum genome and its molecular insights into genes involved in important horticultural traits.</title>
        <authorList>
            <person name="Chen B."/>
            <person name="Wang J.Y."/>
            <person name="Zheng P.J."/>
            <person name="Li K.L."/>
            <person name="Liang Y.M."/>
            <person name="Chen X.F."/>
            <person name="Zhang C."/>
            <person name="Zhao X."/>
            <person name="He X."/>
            <person name="Zhang G.Q."/>
            <person name="Liu Z.J."/>
            <person name="Xu Q."/>
        </authorList>
    </citation>
    <scope>NUCLEOTIDE SEQUENCE [LARGE SCALE GENOMIC DNA]</scope>
    <source>
        <strain evidence="1">GZMU011</strain>
    </source>
</reference>
<accession>A0ABD0TYA8</accession>
<dbReference type="AlphaFoldDB" id="A0ABD0TYA8"/>
<keyword evidence="2" id="KW-1185">Reference proteome</keyword>
<dbReference type="Proteomes" id="UP001552299">
    <property type="component" value="Unassembled WGS sequence"/>
</dbReference>
<comment type="caution">
    <text evidence="1">The sequence shown here is derived from an EMBL/GenBank/DDBJ whole genome shotgun (WGS) entry which is preliminary data.</text>
</comment>
<proteinExistence type="predicted"/>
<evidence type="ECO:0000313" key="1">
    <source>
        <dbReference type="EMBL" id="KAL0904716.1"/>
    </source>
</evidence>
<protein>
    <submittedName>
        <fullName evidence="1">Uncharacterized protein</fullName>
    </submittedName>
</protein>
<organism evidence="1 2">
    <name type="scientific">Dendrobium thyrsiflorum</name>
    <name type="common">Pinecone-like raceme dendrobium</name>
    <name type="synonym">Orchid</name>
    <dbReference type="NCBI Taxonomy" id="117978"/>
    <lineage>
        <taxon>Eukaryota</taxon>
        <taxon>Viridiplantae</taxon>
        <taxon>Streptophyta</taxon>
        <taxon>Embryophyta</taxon>
        <taxon>Tracheophyta</taxon>
        <taxon>Spermatophyta</taxon>
        <taxon>Magnoliopsida</taxon>
        <taxon>Liliopsida</taxon>
        <taxon>Asparagales</taxon>
        <taxon>Orchidaceae</taxon>
        <taxon>Epidendroideae</taxon>
        <taxon>Malaxideae</taxon>
        <taxon>Dendrobiinae</taxon>
        <taxon>Dendrobium</taxon>
    </lineage>
</organism>
<dbReference type="EMBL" id="JANQDX010000019">
    <property type="protein sequence ID" value="KAL0904716.1"/>
    <property type="molecule type" value="Genomic_DNA"/>
</dbReference>